<comment type="caution">
    <text evidence="1">The sequence shown here is derived from an EMBL/GenBank/DDBJ whole genome shotgun (WGS) entry which is preliminary data.</text>
</comment>
<organism evidence="1">
    <name type="scientific">marine sediment metagenome</name>
    <dbReference type="NCBI Taxonomy" id="412755"/>
    <lineage>
        <taxon>unclassified sequences</taxon>
        <taxon>metagenomes</taxon>
        <taxon>ecological metagenomes</taxon>
    </lineage>
</organism>
<reference evidence="1" key="1">
    <citation type="journal article" date="2014" name="Front. Microbiol.">
        <title>High frequency of phylogenetically diverse reductive dehalogenase-homologous genes in deep subseafloor sedimentary metagenomes.</title>
        <authorList>
            <person name="Kawai M."/>
            <person name="Futagami T."/>
            <person name="Toyoda A."/>
            <person name="Takaki Y."/>
            <person name="Nishi S."/>
            <person name="Hori S."/>
            <person name="Arai W."/>
            <person name="Tsubouchi T."/>
            <person name="Morono Y."/>
            <person name="Uchiyama I."/>
            <person name="Ito T."/>
            <person name="Fujiyama A."/>
            <person name="Inagaki F."/>
            <person name="Takami H."/>
        </authorList>
    </citation>
    <scope>NUCLEOTIDE SEQUENCE</scope>
    <source>
        <strain evidence="1">Expedition CK06-06</strain>
    </source>
</reference>
<feature type="non-terminal residue" evidence="1">
    <location>
        <position position="153"/>
    </location>
</feature>
<accession>X0V2I6</accession>
<proteinExistence type="predicted"/>
<dbReference type="EMBL" id="BARS01020881">
    <property type="protein sequence ID" value="GAG12325.1"/>
    <property type="molecule type" value="Genomic_DNA"/>
</dbReference>
<dbReference type="AlphaFoldDB" id="X0V2I6"/>
<gene>
    <name evidence="1" type="ORF">S01H1_33625</name>
</gene>
<name>X0V2I6_9ZZZZ</name>
<sequence>MQPEGPPYDKQLSERYYRTKLRESSSADVLAAIHKHEFELLSQSKSVVALSGQKKKGHKIWFNMVAFDENELAAKRKYLFIVDDRPNILEEPRKHLRFDCEMVLESEVLEKPYTDENARRIAILKQVLANVRRDIDEVSSDNKMLDISGMLIN</sequence>
<protein>
    <submittedName>
        <fullName evidence="1">Uncharacterized protein</fullName>
    </submittedName>
</protein>
<evidence type="ECO:0000313" key="1">
    <source>
        <dbReference type="EMBL" id="GAG12325.1"/>
    </source>
</evidence>